<dbReference type="InterPro" id="IPR011990">
    <property type="entry name" value="TPR-like_helical_dom_sf"/>
</dbReference>
<dbReference type="SUPFAM" id="SSF48452">
    <property type="entry name" value="TPR-like"/>
    <property type="match status" value="1"/>
</dbReference>
<keyword evidence="2" id="KW-1185">Reference proteome</keyword>
<dbReference type="Gene3D" id="1.25.40.10">
    <property type="entry name" value="Tetratricopeptide repeat domain"/>
    <property type="match status" value="1"/>
</dbReference>
<name>A0A8J7JBF6_9CYAN</name>
<evidence type="ECO:0008006" key="3">
    <source>
        <dbReference type="Google" id="ProtNLM"/>
    </source>
</evidence>
<proteinExistence type="predicted"/>
<sequence length="591" mass="68672">MNILIRGLNAISGFLLGAGVIDLWRKGTRSRKEAEQAEQCARSRQFMRAFVLGGDIIDSWYPARTKGKRWFRRWVLGRFLKALRGQLAEWEPLAEREYDSALQRARWLATEGRFEEAIALLDPVNRQFYHPEGTALLNKVRQIVEGRNCFRLGLLAEKGENFEVACQHYDRAISFAPEWGEECAIRQGIVAIKTQNWAEAIARVQGIKGERAAYVRGFAWAQQGNYQKAYLEWQGLKDSEIQAQREMLDGLRDRERYLLQRQIQQQVEAGDFLAAESLCRDVLQKWGDDPRLQYNLKRHIKPHSYIQLWQGRDWSQVAQVAESDWHEQRTIETLHNWAIAADRLAFIDPHMVKDWLVIFACAIANIHLDPSLHNVPWLQGKPLNLKEVAATLWQRTEARVSALQESHPTQYEDLQEVYRLESVALDWMGQPPRCGLQVRGLFVTPGYYQRDRQYFPSLSLPGELWATLYTPWWQSILACLDGNPVRALQVKPNLTPASTAEEFAQKFVAYHEGSYYLKPGGYPRWREAIAPLTLACDEIEKNGKWRAEINRLCEQQCQTLTWNGRDRQELAQFWYDLTNSPIAQLWIEREE</sequence>
<gene>
    <name evidence="1" type="ORF">IQ249_13665</name>
</gene>
<protein>
    <recommendedName>
        <fullName evidence="3">Tetratricopeptide repeat protein</fullName>
    </recommendedName>
</protein>
<evidence type="ECO:0000313" key="1">
    <source>
        <dbReference type="EMBL" id="MBE9116950.1"/>
    </source>
</evidence>
<dbReference type="Proteomes" id="UP000654482">
    <property type="component" value="Unassembled WGS sequence"/>
</dbReference>
<dbReference type="RefSeq" id="WP_194030044.1">
    <property type="nucleotide sequence ID" value="NZ_JADEWZ010000019.1"/>
</dbReference>
<comment type="caution">
    <text evidence="1">The sequence shown here is derived from an EMBL/GenBank/DDBJ whole genome shotgun (WGS) entry which is preliminary data.</text>
</comment>
<organism evidence="1 2">
    <name type="scientific">Lusitaniella coriacea LEGE 07157</name>
    <dbReference type="NCBI Taxonomy" id="945747"/>
    <lineage>
        <taxon>Bacteria</taxon>
        <taxon>Bacillati</taxon>
        <taxon>Cyanobacteriota</taxon>
        <taxon>Cyanophyceae</taxon>
        <taxon>Spirulinales</taxon>
        <taxon>Lusitaniellaceae</taxon>
        <taxon>Lusitaniella</taxon>
    </lineage>
</organism>
<dbReference type="EMBL" id="JADEWZ010000019">
    <property type="protein sequence ID" value="MBE9116950.1"/>
    <property type="molecule type" value="Genomic_DNA"/>
</dbReference>
<accession>A0A8J7JBF6</accession>
<reference evidence="1" key="1">
    <citation type="submission" date="2020-10" db="EMBL/GenBank/DDBJ databases">
        <authorList>
            <person name="Castelo-Branco R."/>
            <person name="Eusebio N."/>
            <person name="Adriana R."/>
            <person name="Vieira A."/>
            <person name="Brugerolle De Fraissinette N."/>
            <person name="Rezende De Castro R."/>
            <person name="Schneider M.P."/>
            <person name="Vasconcelos V."/>
            <person name="Leao P.N."/>
        </authorList>
    </citation>
    <scope>NUCLEOTIDE SEQUENCE</scope>
    <source>
        <strain evidence="1">LEGE 07157</strain>
    </source>
</reference>
<evidence type="ECO:0000313" key="2">
    <source>
        <dbReference type="Proteomes" id="UP000654482"/>
    </source>
</evidence>
<dbReference type="AlphaFoldDB" id="A0A8J7JBF6"/>